<organism evidence="3 4">
    <name type="scientific">Pseudolabrys taiwanensis</name>
    <dbReference type="NCBI Taxonomy" id="331696"/>
    <lineage>
        <taxon>Bacteria</taxon>
        <taxon>Pseudomonadati</taxon>
        <taxon>Pseudomonadota</taxon>
        <taxon>Alphaproteobacteria</taxon>
        <taxon>Hyphomicrobiales</taxon>
        <taxon>Xanthobacteraceae</taxon>
        <taxon>Pseudolabrys</taxon>
    </lineage>
</organism>
<dbReference type="Proteomes" id="UP000254889">
    <property type="component" value="Chromosome"/>
</dbReference>
<feature type="domain" description="Nitroreductase" evidence="2">
    <location>
        <begin position="44"/>
        <end position="207"/>
    </location>
</feature>
<sequence>MANSGLIGAALLAAAPALGAETERTLPPPQTDGGKPLMEALKLRHSTREYADRALPDQVLSNLLWAAYGINRPSGDRTAPYWRHIMAIDVYAAMADGLWLYDPKRHLLVRRSSSDLRKETGLQEFVAQAPLNLVYVAHGDRMREVPAEARRLFAGVDTGFIGQNVYLCCASEGLATVFRASIDYEKLKSAMGLARDDFVTFAQSVGYPRG</sequence>
<dbReference type="OrthoDB" id="9802775at2"/>
<dbReference type="InterPro" id="IPR000415">
    <property type="entry name" value="Nitroreductase-like"/>
</dbReference>
<dbReference type="KEGG" id="ptaw:DW352_03220"/>
<feature type="signal peptide" evidence="1">
    <location>
        <begin position="1"/>
        <end position="19"/>
    </location>
</feature>
<reference evidence="3 4" key="1">
    <citation type="submission" date="2018-07" db="EMBL/GenBank/DDBJ databases">
        <authorList>
            <person name="Quirk P.G."/>
            <person name="Krulwich T.A."/>
        </authorList>
    </citation>
    <scope>NUCLEOTIDE SEQUENCE [LARGE SCALE GENOMIC DNA]</scope>
    <source>
        <strain evidence="3 4">CC-BB4</strain>
    </source>
</reference>
<dbReference type="SUPFAM" id="SSF55469">
    <property type="entry name" value="FMN-dependent nitroreductase-like"/>
    <property type="match status" value="1"/>
</dbReference>
<evidence type="ECO:0000259" key="2">
    <source>
        <dbReference type="Pfam" id="PF00881"/>
    </source>
</evidence>
<dbReference type="GO" id="GO:0016491">
    <property type="term" value="F:oxidoreductase activity"/>
    <property type="evidence" value="ECO:0007669"/>
    <property type="project" value="InterPro"/>
</dbReference>
<name>A0A346A3U0_9HYPH</name>
<dbReference type="Pfam" id="PF00881">
    <property type="entry name" value="Nitroreductase"/>
    <property type="match status" value="1"/>
</dbReference>
<dbReference type="Gene3D" id="3.40.109.10">
    <property type="entry name" value="NADH Oxidase"/>
    <property type="match status" value="1"/>
</dbReference>
<dbReference type="AlphaFoldDB" id="A0A346A3U0"/>
<dbReference type="PANTHER" id="PTHR43745">
    <property type="entry name" value="NITROREDUCTASE MJ1384-RELATED"/>
    <property type="match status" value="1"/>
</dbReference>
<gene>
    <name evidence="3" type="ORF">DW352_03220</name>
</gene>
<feature type="chain" id="PRO_5016890124" evidence="1">
    <location>
        <begin position="20"/>
        <end position="210"/>
    </location>
</feature>
<evidence type="ECO:0000313" key="4">
    <source>
        <dbReference type="Proteomes" id="UP000254889"/>
    </source>
</evidence>
<dbReference type="EMBL" id="CP031417">
    <property type="protein sequence ID" value="AXK83837.1"/>
    <property type="molecule type" value="Genomic_DNA"/>
</dbReference>
<dbReference type="CDD" id="cd02142">
    <property type="entry name" value="McbC_SagB-like_oxidoreductase"/>
    <property type="match status" value="1"/>
</dbReference>
<keyword evidence="1" id="KW-0732">Signal</keyword>
<accession>A0A346A3U0</accession>
<protein>
    <submittedName>
        <fullName evidence="3">SagB/ThcOx family dehydrogenase</fullName>
    </submittedName>
</protein>
<dbReference type="PANTHER" id="PTHR43745:SF2">
    <property type="entry name" value="NITROREDUCTASE MJ1384-RELATED"/>
    <property type="match status" value="1"/>
</dbReference>
<proteinExistence type="predicted"/>
<keyword evidence="4" id="KW-1185">Reference proteome</keyword>
<dbReference type="InterPro" id="IPR052544">
    <property type="entry name" value="Bacteriocin_Proc_Enz"/>
</dbReference>
<dbReference type="InterPro" id="IPR029479">
    <property type="entry name" value="Nitroreductase"/>
</dbReference>
<evidence type="ECO:0000256" key="1">
    <source>
        <dbReference type="SAM" id="SignalP"/>
    </source>
</evidence>
<evidence type="ECO:0000313" key="3">
    <source>
        <dbReference type="EMBL" id="AXK83837.1"/>
    </source>
</evidence>